<keyword evidence="8" id="KW-0732">Signal</keyword>
<dbReference type="CDD" id="cd11010">
    <property type="entry name" value="S1-P1_nuclease"/>
    <property type="match status" value="1"/>
</dbReference>
<evidence type="ECO:0000256" key="2">
    <source>
        <dbReference type="ARBA" id="ARBA00022722"/>
    </source>
</evidence>
<proteinExistence type="inferred from homology"/>
<reference evidence="9 10" key="2">
    <citation type="submission" date="2021-10" db="EMBL/GenBank/DDBJ databases">
        <authorList>
            <person name="Piombo E."/>
        </authorList>
    </citation>
    <scope>NUCLEOTIDE SEQUENCE [LARGE SCALE GENOMIC DNA]</scope>
</reference>
<keyword evidence="2" id="KW-0540">Nuclease</keyword>
<dbReference type="InterPro" id="IPR003154">
    <property type="entry name" value="S1/P1nuclease"/>
</dbReference>
<protein>
    <recommendedName>
        <fullName evidence="11">Nuclease S1</fullName>
    </recommendedName>
</protein>
<keyword evidence="3" id="KW-0479">Metal-binding</keyword>
<evidence type="ECO:0000256" key="5">
    <source>
        <dbReference type="ARBA" id="ARBA00022801"/>
    </source>
</evidence>
<feature type="signal peptide" evidence="8">
    <location>
        <begin position="1"/>
        <end position="20"/>
    </location>
</feature>
<evidence type="ECO:0000313" key="10">
    <source>
        <dbReference type="Proteomes" id="UP000775872"/>
    </source>
</evidence>
<dbReference type="GO" id="GO:0006308">
    <property type="term" value="P:DNA catabolic process"/>
    <property type="evidence" value="ECO:0007669"/>
    <property type="project" value="InterPro"/>
</dbReference>
<dbReference type="Gene3D" id="1.10.575.10">
    <property type="entry name" value="P1 Nuclease"/>
    <property type="match status" value="1"/>
</dbReference>
<dbReference type="GO" id="GO:0046872">
    <property type="term" value="F:metal ion binding"/>
    <property type="evidence" value="ECO:0007669"/>
    <property type="project" value="UniProtKB-KW"/>
</dbReference>
<sequence length="317" mass="35954">MMFSPIYVLFSLLYLPGVTAWGVLGHDTTAWVASHFVSEATAEYLKDLLHNHDEDYLASIATWADRPGNSRRTDHFIDAHDDLANGNCNVNYARDCKQEGCVISALAEYTEQALAPATGNGGINQAVKLLVHFIGDLHQPLHNEDVAQGGTQFHVRWESSDRTLHKVWDTQIAEKLTEELGGRPADRASRWADQLARKITDGEFADQRREWLKYLDVRNPNGTAMIWSQETNKLVCSNGENRRYMLFYSLELLLIYMFSVFPRGFGPDQIRGKELSENYYDQAWPVIERQVARAGYRMAAWLDAVAEQINGRGQGEL</sequence>
<evidence type="ECO:0000256" key="6">
    <source>
        <dbReference type="ARBA" id="ARBA00023157"/>
    </source>
</evidence>
<feature type="chain" id="PRO_5040468219" description="Nuclease S1" evidence="8">
    <location>
        <begin position="21"/>
        <end position="317"/>
    </location>
</feature>
<dbReference type="GO" id="GO:0016788">
    <property type="term" value="F:hydrolase activity, acting on ester bonds"/>
    <property type="evidence" value="ECO:0007669"/>
    <property type="project" value="InterPro"/>
</dbReference>
<keyword evidence="6" id="KW-1015">Disulfide bond</keyword>
<comment type="similarity">
    <text evidence="1">Belongs to the nuclease type I family.</text>
</comment>
<keyword evidence="4" id="KW-0255">Endonuclease</keyword>
<dbReference type="PANTHER" id="PTHR33146:SF26">
    <property type="entry name" value="ENDONUCLEASE 4"/>
    <property type="match status" value="1"/>
</dbReference>
<dbReference type="GO" id="GO:0003676">
    <property type="term" value="F:nucleic acid binding"/>
    <property type="evidence" value="ECO:0007669"/>
    <property type="project" value="InterPro"/>
</dbReference>
<organism evidence="9 10">
    <name type="scientific">Clonostachys solani</name>
    <dbReference type="NCBI Taxonomy" id="160281"/>
    <lineage>
        <taxon>Eukaryota</taxon>
        <taxon>Fungi</taxon>
        <taxon>Dikarya</taxon>
        <taxon>Ascomycota</taxon>
        <taxon>Pezizomycotina</taxon>
        <taxon>Sordariomycetes</taxon>
        <taxon>Hypocreomycetidae</taxon>
        <taxon>Hypocreales</taxon>
        <taxon>Bionectriaceae</taxon>
        <taxon>Clonostachys</taxon>
    </lineage>
</organism>
<keyword evidence="10" id="KW-1185">Reference proteome</keyword>
<evidence type="ECO:0008006" key="11">
    <source>
        <dbReference type="Google" id="ProtNLM"/>
    </source>
</evidence>
<comment type="caution">
    <text evidence="9">The sequence shown here is derived from an EMBL/GenBank/DDBJ whole genome shotgun (WGS) entry which is preliminary data.</text>
</comment>
<dbReference type="GO" id="GO:0004519">
    <property type="term" value="F:endonuclease activity"/>
    <property type="evidence" value="ECO:0007669"/>
    <property type="project" value="UniProtKB-KW"/>
</dbReference>
<dbReference type="EMBL" id="CABFOC020000043">
    <property type="protein sequence ID" value="CAH0052236.1"/>
    <property type="molecule type" value="Genomic_DNA"/>
</dbReference>
<evidence type="ECO:0000256" key="3">
    <source>
        <dbReference type="ARBA" id="ARBA00022723"/>
    </source>
</evidence>
<dbReference type="Proteomes" id="UP000775872">
    <property type="component" value="Unassembled WGS sequence"/>
</dbReference>
<keyword evidence="5" id="KW-0378">Hydrolase</keyword>
<name>A0A9P0EHW1_9HYPO</name>
<dbReference type="InterPro" id="IPR008947">
    <property type="entry name" value="PLipase_C/P1_nuclease_dom_sf"/>
</dbReference>
<dbReference type="Pfam" id="PF02265">
    <property type="entry name" value="S1-P1_nuclease"/>
    <property type="match status" value="1"/>
</dbReference>
<evidence type="ECO:0000256" key="4">
    <source>
        <dbReference type="ARBA" id="ARBA00022759"/>
    </source>
</evidence>
<evidence type="ECO:0000256" key="8">
    <source>
        <dbReference type="SAM" id="SignalP"/>
    </source>
</evidence>
<evidence type="ECO:0000256" key="1">
    <source>
        <dbReference type="ARBA" id="ARBA00009547"/>
    </source>
</evidence>
<dbReference type="AlphaFoldDB" id="A0A9P0EHW1"/>
<accession>A0A9P0EHW1</accession>
<keyword evidence="7" id="KW-0325">Glycoprotein</keyword>
<dbReference type="PANTHER" id="PTHR33146">
    <property type="entry name" value="ENDONUCLEASE 4"/>
    <property type="match status" value="1"/>
</dbReference>
<dbReference type="OrthoDB" id="441446at2759"/>
<gene>
    <name evidence="9" type="ORF">CSOL1703_00015112</name>
</gene>
<evidence type="ECO:0000313" key="9">
    <source>
        <dbReference type="EMBL" id="CAH0052236.1"/>
    </source>
</evidence>
<evidence type="ECO:0000256" key="7">
    <source>
        <dbReference type="ARBA" id="ARBA00023180"/>
    </source>
</evidence>
<reference evidence="10" key="1">
    <citation type="submission" date="2019-06" db="EMBL/GenBank/DDBJ databases">
        <authorList>
            <person name="Broberg M."/>
        </authorList>
    </citation>
    <scope>NUCLEOTIDE SEQUENCE [LARGE SCALE GENOMIC DNA]</scope>
</reference>
<dbReference type="SUPFAM" id="SSF48537">
    <property type="entry name" value="Phospholipase C/P1 nuclease"/>
    <property type="match status" value="1"/>
</dbReference>